<reference evidence="1" key="1">
    <citation type="submission" date="2021-06" db="EMBL/GenBank/DDBJ databases">
        <authorList>
            <person name="Kallberg Y."/>
            <person name="Tangrot J."/>
            <person name="Rosling A."/>
        </authorList>
    </citation>
    <scope>NUCLEOTIDE SEQUENCE</scope>
    <source>
        <strain evidence="1">CL551</strain>
    </source>
</reference>
<evidence type="ECO:0000313" key="1">
    <source>
        <dbReference type="EMBL" id="CAG8695065.1"/>
    </source>
</evidence>
<accession>A0A9N9HMQ1</accession>
<dbReference type="EMBL" id="CAJVPV010015929">
    <property type="protein sequence ID" value="CAG8695065.1"/>
    <property type="molecule type" value="Genomic_DNA"/>
</dbReference>
<sequence>PIPYLSWTINSTDDKTGESVELAKRVQLPLILAWAISIHKSQGQSLERVKVDLDRIFERGQAYVALSRARTMDYLQVLNFSRDKVMADEKVLNFYRTLETAKTTSIKGTTC</sequence>
<keyword evidence="2" id="KW-1185">Reference proteome</keyword>
<dbReference type="SUPFAM" id="SSF52540">
    <property type="entry name" value="P-loop containing nucleoside triphosphate hydrolases"/>
    <property type="match status" value="1"/>
</dbReference>
<evidence type="ECO:0000313" key="2">
    <source>
        <dbReference type="Proteomes" id="UP000789342"/>
    </source>
</evidence>
<comment type="caution">
    <text evidence="1">The sequence shown here is derived from an EMBL/GenBank/DDBJ whole genome shotgun (WGS) entry which is preliminary data.</text>
</comment>
<gene>
    <name evidence="1" type="ORF">AMORRO_LOCUS11814</name>
</gene>
<dbReference type="InterPro" id="IPR051055">
    <property type="entry name" value="PIF1_helicase"/>
</dbReference>
<name>A0A9N9HMQ1_9GLOM</name>
<feature type="non-terminal residue" evidence="1">
    <location>
        <position position="111"/>
    </location>
</feature>
<dbReference type="AlphaFoldDB" id="A0A9N9HMQ1"/>
<dbReference type="PANTHER" id="PTHR47642:SF5">
    <property type="entry name" value="ATP-DEPENDENT DNA HELICASE"/>
    <property type="match status" value="1"/>
</dbReference>
<dbReference type="OrthoDB" id="5578775at2759"/>
<dbReference type="PANTHER" id="PTHR47642">
    <property type="entry name" value="ATP-DEPENDENT DNA HELICASE"/>
    <property type="match status" value="1"/>
</dbReference>
<dbReference type="InterPro" id="IPR027417">
    <property type="entry name" value="P-loop_NTPase"/>
</dbReference>
<dbReference type="CDD" id="cd18809">
    <property type="entry name" value="SF1_C_RecD"/>
    <property type="match status" value="1"/>
</dbReference>
<dbReference type="Proteomes" id="UP000789342">
    <property type="component" value="Unassembled WGS sequence"/>
</dbReference>
<proteinExistence type="predicted"/>
<protein>
    <submittedName>
        <fullName evidence="1">3160_t:CDS:1</fullName>
    </submittedName>
</protein>
<dbReference type="Gene3D" id="3.40.50.300">
    <property type="entry name" value="P-loop containing nucleotide triphosphate hydrolases"/>
    <property type="match status" value="1"/>
</dbReference>
<organism evidence="1 2">
    <name type="scientific">Acaulospora morrowiae</name>
    <dbReference type="NCBI Taxonomy" id="94023"/>
    <lineage>
        <taxon>Eukaryota</taxon>
        <taxon>Fungi</taxon>
        <taxon>Fungi incertae sedis</taxon>
        <taxon>Mucoromycota</taxon>
        <taxon>Glomeromycotina</taxon>
        <taxon>Glomeromycetes</taxon>
        <taxon>Diversisporales</taxon>
        <taxon>Acaulosporaceae</taxon>
        <taxon>Acaulospora</taxon>
    </lineage>
</organism>